<name>A0A1H6U699_9FLAO</name>
<feature type="transmembrane region" description="Helical" evidence="2">
    <location>
        <begin position="29"/>
        <end position="46"/>
    </location>
</feature>
<dbReference type="RefSeq" id="WP_091311825.1">
    <property type="nucleotide sequence ID" value="NZ_CBCSJU010000004.1"/>
</dbReference>
<evidence type="ECO:0000256" key="1">
    <source>
        <dbReference type="SAM" id="Coils"/>
    </source>
</evidence>
<dbReference type="Proteomes" id="UP000199702">
    <property type="component" value="Unassembled WGS sequence"/>
</dbReference>
<keyword evidence="2" id="KW-0812">Transmembrane</keyword>
<gene>
    <name evidence="3" type="ORF">SAMN05660918_1790</name>
</gene>
<keyword evidence="4" id="KW-1185">Reference proteome</keyword>
<evidence type="ECO:0000313" key="3">
    <source>
        <dbReference type="EMBL" id="SEI87821.1"/>
    </source>
</evidence>
<keyword evidence="2" id="KW-1133">Transmembrane helix</keyword>
<proteinExistence type="predicted"/>
<reference evidence="4" key="1">
    <citation type="submission" date="2016-10" db="EMBL/GenBank/DDBJ databases">
        <authorList>
            <person name="Varghese N."/>
            <person name="Submissions S."/>
        </authorList>
    </citation>
    <scope>NUCLEOTIDE SEQUENCE [LARGE SCALE GENOMIC DNA]</scope>
    <source>
        <strain evidence="4">DSM 17934</strain>
    </source>
</reference>
<dbReference type="OrthoDB" id="1362405at2"/>
<dbReference type="EMBL" id="FNYA01000004">
    <property type="protein sequence ID" value="SEI87821.1"/>
    <property type="molecule type" value="Genomic_DNA"/>
</dbReference>
<dbReference type="STRING" id="402734.SAMN05660918_1790"/>
<protein>
    <submittedName>
        <fullName evidence="3">Uncharacterized protein</fullName>
    </submittedName>
</protein>
<keyword evidence="2" id="KW-0472">Membrane</keyword>
<keyword evidence="1" id="KW-0175">Coiled coil</keyword>
<dbReference type="AlphaFoldDB" id="A0A1H6U699"/>
<organism evidence="3 4">
    <name type="scientific">Flavobacterium terrigena</name>
    <dbReference type="NCBI Taxonomy" id="402734"/>
    <lineage>
        <taxon>Bacteria</taxon>
        <taxon>Pseudomonadati</taxon>
        <taxon>Bacteroidota</taxon>
        <taxon>Flavobacteriia</taxon>
        <taxon>Flavobacteriales</taxon>
        <taxon>Flavobacteriaceae</taxon>
        <taxon>Flavobacterium</taxon>
    </lineage>
</organism>
<accession>A0A1H6U699</accession>
<feature type="coiled-coil region" evidence="1">
    <location>
        <begin position="81"/>
        <end position="108"/>
    </location>
</feature>
<evidence type="ECO:0000256" key="2">
    <source>
        <dbReference type="SAM" id="Phobius"/>
    </source>
</evidence>
<evidence type="ECO:0000313" key="4">
    <source>
        <dbReference type="Proteomes" id="UP000199702"/>
    </source>
</evidence>
<sequence length="110" mass="12861">MNNSNRLLELENQLKSKKEELFKMKNSKLKLFLFLVVFTFILPFIPLKKGTLIEQYGYWGGVLFACVITFGIVPVVCFGVIESSQQKINELERKIEQEKLVQELFKDKKD</sequence>
<feature type="transmembrane region" description="Helical" evidence="2">
    <location>
        <begin position="58"/>
        <end position="81"/>
    </location>
</feature>